<gene>
    <name evidence="1" type="ORF">MM171A00909_0007</name>
    <name evidence="2" type="ORF">MM171B01192_0004</name>
</gene>
<evidence type="ECO:0000313" key="2">
    <source>
        <dbReference type="EMBL" id="QJB02538.1"/>
    </source>
</evidence>
<name>A0A6M3LY75_9ZZZZ</name>
<dbReference type="AlphaFoldDB" id="A0A6M3LY75"/>
<accession>A0A6M3LY75</accession>
<protein>
    <submittedName>
        <fullName evidence="1">Uncharacterized protein</fullName>
    </submittedName>
</protein>
<dbReference type="EMBL" id="MT143791">
    <property type="protein sequence ID" value="QJB02538.1"/>
    <property type="molecule type" value="Genomic_DNA"/>
</dbReference>
<dbReference type="EMBL" id="MT143666">
    <property type="protein sequence ID" value="QJA99763.1"/>
    <property type="molecule type" value="Genomic_DNA"/>
</dbReference>
<proteinExistence type="predicted"/>
<reference evidence="1" key="1">
    <citation type="submission" date="2020-03" db="EMBL/GenBank/DDBJ databases">
        <title>The deep terrestrial virosphere.</title>
        <authorList>
            <person name="Holmfeldt K."/>
            <person name="Nilsson E."/>
            <person name="Simone D."/>
            <person name="Lopez-Fernandez M."/>
            <person name="Wu X."/>
            <person name="de Brujin I."/>
            <person name="Lundin D."/>
            <person name="Andersson A."/>
            <person name="Bertilsson S."/>
            <person name="Dopson M."/>
        </authorList>
    </citation>
    <scope>NUCLEOTIDE SEQUENCE</scope>
    <source>
        <strain evidence="1">MM171A00909</strain>
        <strain evidence="2">MM171B01192</strain>
    </source>
</reference>
<evidence type="ECO:0000313" key="1">
    <source>
        <dbReference type="EMBL" id="QJA99763.1"/>
    </source>
</evidence>
<sequence>MSDEAGVKERFDDLAELRFYGILRVKAEVRRQGADPKYSDKIEVTSERGFAASSLEELGERAKQVLQDILKEQEDALGGKKIE</sequence>
<organism evidence="1">
    <name type="scientific">viral metagenome</name>
    <dbReference type="NCBI Taxonomy" id="1070528"/>
    <lineage>
        <taxon>unclassified sequences</taxon>
        <taxon>metagenomes</taxon>
        <taxon>organismal metagenomes</taxon>
    </lineage>
</organism>